<comment type="caution">
    <text evidence="1">The sequence shown here is derived from an EMBL/GenBank/DDBJ whole genome shotgun (WGS) entry which is preliminary data.</text>
</comment>
<dbReference type="Proteomes" id="UP000054770">
    <property type="component" value="Unassembled WGS sequence"/>
</dbReference>
<protein>
    <submittedName>
        <fullName evidence="1">Uncharacterized protein</fullName>
    </submittedName>
</protein>
<evidence type="ECO:0000313" key="1">
    <source>
        <dbReference type="EMBL" id="SAL36639.1"/>
    </source>
</evidence>
<organism evidence="1 2">
    <name type="scientific">Caballeronia choica</name>
    <dbReference type="NCBI Taxonomy" id="326476"/>
    <lineage>
        <taxon>Bacteria</taxon>
        <taxon>Pseudomonadati</taxon>
        <taxon>Pseudomonadota</taxon>
        <taxon>Betaproteobacteria</taxon>
        <taxon>Burkholderiales</taxon>
        <taxon>Burkholderiaceae</taxon>
        <taxon>Caballeronia</taxon>
    </lineage>
</organism>
<proteinExistence type="predicted"/>
<gene>
    <name evidence="1" type="ORF">AWB68_01605</name>
</gene>
<name>A0A158GYG4_9BURK</name>
<dbReference type="EMBL" id="FCON02000012">
    <property type="protein sequence ID" value="SAL36639.1"/>
    <property type="molecule type" value="Genomic_DNA"/>
</dbReference>
<reference evidence="1" key="1">
    <citation type="submission" date="2016-01" db="EMBL/GenBank/DDBJ databases">
        <authorList>
            <person name="Peeters C."/>
        </authorList>
    </citation>
    <scope>NUCLEOTIDE SEQUENCE [LARGE SCALE GENOMIC DNA]</scope>
    <source>
        <strain evidence="1">LMG 22940</strain>
    </source>
</reference>
<sequence>MTWRAVIASGSGSIQDRAARSFSGWPDKGGIMTQFKVFKHPSGMSEAVK</sequence>
<keyword evidence="2" id="KW-1185">Reference proteome</keyword>
<evidence type="ECO:0000313" key="2">
    <source>
        <dbReference type="Proteomes" id="UP000054770"/>
    </source>
</evidence>
<accession>A0A158GYG4</accession>
<dbReference type="AlphaFoldDB" id="A0A158GYG4"/>